<dbReference type="AlphaFoldDB" id="A0A0E9QA50"/>
<reference evidence="2" key="1">
    <citation type="submission" date="2014-11" db="EMBL/GenBank/DDBJ databases">
        <authorList>
            <person name="Amaro Gonzalez C."/>
        </authorList>
    </citation>
    <scope>NUCLEOTIDE SEQUENCE</scope>
</reference>
<keyword evidence="1" id="KW-0472">Membrane</keyword>
<keyword evidence="1" id="KW-0812">Transmembrane</keyword>
<evidence type="ECO:0000313" key="2">
    <source>
        <dbReference type="EMBL" id="JAH13649.1"/>
    </source>
</evidence>
<accession>A0A0E9QA50</accession>
<reference evidence="2" key="2">
    <citation type="journal article" date="2015" name="Fish Shellfish Immunol.">
        <title>Early steps in the European eel (Anguilla anguilla)-Vibrio vulnificus interaction in the gills: Role of the RtxA13 toxin.</title>
        <authorList>
            <person name="Callol A."/>
            <person name="Pajuelo D."/>
            <person name="Ebbesson L."/>
            <person name="Teles M."/>
            <person name="MacKenzie S."/>
            <person name="Amaro C."/>
        </authorList>
    </citation>
    <scope>NUCLEOTIDE SEQUENCE</scope>
</reference>
<keyword evidence="1" id="KW-1133">Transmembrane helix</keyword>
<sequence length="27" mass="3048">MRVWLGQGFVFFCFFFFLVVGGVGLSS</sequence>
<name>A0A0E9QA50_ANGAN</name>
<protein>
    <submittedName>
        <fullName evidence="2">Uncharacterized protein</fullName>
    </submittedName>
</protein>
<evidence type="ECO:0000256" key="1">
    <source>
        <dbReference type="SAM" id="Phobius"/>
    </source>
</evidence>
<proteinExistence type="predicted"/>
<feature type="transmembrane region" description="Helical" evidence="1">
    <location>
        <begin position="6"/>
        <end position="25"/>
    </location>
</feature>
<organism evidence="2">
    <name type="scientific">Anguilla anguilla</name>
    <name type="common">European freshwater eel</name>
    <name type="synonym">Muraena anguilla</name>
    <dbReference type="NCBI Taxonomy" id="7936"/>
    <lineage>
        <taxon>Eukaryota</taxon>
        <taxon>Metazoa</taxon>
        <taxon>Chordata</taxon>
        <taxon>Craniata</taxon>
        <taxon>Vertebrata</taxon>
        <taxon>Euteleostomi</taxon>
        <taxon>Actinopterygii</taxon>
        <taxon>Neopterygii</taxon>
        <taxon>Teleostei</taxon>
        <taxon>Anguilliformes</taxon>
        <taxon>Anguillidae</taxon>
        <taxon>Anguilla</taxon>
    </lineage>
</organism>
<dbReference type="EMBL" id="GBXM01094928">
    <property type="protein sequence ID" value="JAH13649.1"/>
    <property type="molecule type" value="Transcribed_RNA"/>
</dbReference>